<keyword evidence="4" id="KW-1185">Reference proteome</keyword>
<evidence type="ECO:0000313" key="3">
    <source>
        <dbReference type="EMBL" id="MBG0562563.1"/>
    </source>
</evidence>
<evidence type="ECO:0000259" key="2">
    <source>
        <dbReference type="PROSITE" id="PS50127"/>
    </source>
</evidence>
<dbReference type="Proteomes" id="UP000598146">
    <property type="component" value="Unassembled WGS sequence"/>
</dbReference>
<evidence type="ECO:0000313" key="4">
    <source>
        <dbReference type="Proteomes" id="UP000598146"/>
    </source>
</evidence>
<feature type="compositionally biased region" description="Basic and acidic residues" evidence="1">
    <location>
        <begin position="11"/>
        <end position="28"/>
    </location>
</feature>
<evidence type="ECO:0000256" key="1">
    <source>
        <dbReference type="SAM" id="MobiDB-lite"/>
    </source>
</evidence>
<name>A0A931CAI7_9ACTN</name>
<feature type="domain" description="UBC core" evidence="2">
    <location>
        <begin position="302"/>
        <end position="468"/>
    </location>
</feature>
<protein>
    <recommendedName>
        <fullName evidence="2">UBC core domain-containing protein</fullName>
    </recommendedName>
</protein>
<dbReference type="SUPFAM" id="SSF54495">
    <property type="entry name" value="UBC-like"/>
    <property type="match status" value="1"/>
</dbReference>
<dbReference type="Gene3D" id="3.10.110.10">
    <property type="entry name" value="Ubiquitin Conjugating Enzyme"/>
    <property type="match status" value="1"/>
</dbReference>
<dbReference type="EMBL" id="JADQTO010000005">
    <property type="protein sequence ID" value="MBG0562563.1"/>
    <property type="molecule type" value="Genomic_DNA"/>
</dbReference>
<dbReference type="AlphaFoldDB" id="A0A931CAI7"/>
<dbReference type="RefSeq" id="WP_196414325.1">
    <property type="nucleotide sequence ID" value="NZ_JADQTO010000005.1"/>
</dbReference>
<dbReference type="InterPro" id="IPR016135">
    <property type="entry name" value="UBQ-conjugating_enzyme/RWD"/>
</dbReference>
<accession>A0A931CAI7</accession>
<dbReference type="PROSITE" id="PS50127">
    <property type="entry name" value="UBC_2"/>
    <property type="match status" value="1"/>
</dbReference>
<proteinExistence type="predicted"/>
<gene>
    <name evidence="3" type="ORF">I4J89_13945</name>
</gene>
<dbReference type="InterPro" id="IPR000608">
    <property type="entry name" value="UBC"/>
</dbReference>
<sequence length="497" mass="56136">MAQARMTAGGRGEDEAGGERPDARLTPEDRDAFIQVMTQLAQNREAGARWLRRLGFPQDHIPQPAEDAESWWWLAFDQLDLGRVQRPYSRLLRFVHTEFPYNEGVTRLYERYVAETEAPPDNTVVQRAVQEATCRVMVTVRSDAERAEAERQLRELGLEPQFSWASTYQTSFMVNNPSVPQVSALLDRTELGWTVAGPGQPDYVYSALTLQGPDGSRFIARDTPSVRTFRDVAEDVISEHYPGAVTGDTVNNAIVDRIGLGGDRRRANPDETLHDAGVQDGEQMRIGFEGRAGAVNPVLREDALQRVHKQIRDYVGEHPGMRLTANAETLPTVYDLEFEEDSFGPPGADGEPTLIRHHQIRIELGPDFPERHPDVFFLSPIFHPNVFPMYDTPETHHKQELRGLVCLGELDDTWYPGMDMGEVCQMLVEIAGYRNYDLFHVTHDGGEPALRQNFFDERAALWALRNQQLIMDRGGVPIVRSAALRPRAPRSVIDRVD</sequence>
<organism evidence="3 4">
    <name type="scientific">Actinoplanes aureus</name>
    <dbReference type="NCBI Taxonomy" id="2792083"/>
    <lineage>
        <taxon>Bacteria</taxon>
        <taxon>Bacillati</taxon>
        <taxon>Actinomycetota</taxon>
        <taxon>Actinomycetes</taxon>
        <taxon>Micromonosporales</taxon>
        <taxon>Micromonosporaceae</taxon>
        <taxon>Actinoplanes</taxon>
    </lineage>
</organism>
<dbReference type="CDD" id="cd00195">
    <property type="entry name" value="UBCc_UEV"/>
    <property type="match status" value="1"/>
</dbReference>
<feature type="region of interest" description="Disordered" evidence="1">
    <location>
        <begin position="1"/>
        <end position="28"/>
    </location>
</feature>
<reference evidence="3" key="1">
    <citation type="submission" date="2020-11" db="EMBL/GenBank/DDBJ databases">
        <title>Isolation and identification of active actinomycetes.</title>
        <authorList>
            <person name="Sun X."/>
        </authorList>
    </citation>
    <scope>NUCLEOTIDE SEQUENCE</scope>
    <source>
        <strain evidence="3">NEAU-A11</strain>
    </source>
</reference>
<comment type="caution">
    <text evidence="3">The sequence shown here is derived from an EMBL/GenBank/DDBJ whole genome shotgun (WGS) entry which is preliminary data.</text>
</comment>